<evidence type="ECO:0000313" key="3">
    <source>
        <dbReference type="Proteomes" id="UP001642540"/>
    </source>
</evidence>
<evidence type="ECO:0000256" key="1">
    <source>
        <dbReference type="SAM" id="Phobius"/>
    </source>
</evidence>
<keyword evidence="1" id="KW-1133">Transmembrane helix</keyword>
<name>A0ABP1RGE0_9HEXA</name>
<gene>
    <name evidence="2" type="ORF">ODALV1_LOCUS21857</name>
</gene>
<accession>A0ABP1RGE0</accession>
<keyword evidence="1" id="KW-0812">Transmembrane</keyword>
<keyword evidence="3" id="KW-1185">Reference proteome</keyword>
<dbReference type="EMBL" id="CAXLJM020000072">
    <property type="protein sequence ID" value="CAL8127477.1"/>
    <property type="molecule type" value="Genomic_DNA"/>
</dbReference>
<dbReference type="Proteomes" id="UP001642540">
    <property type="component" value="Unassembled WGS sequence"/>
</dbReference>
<comment type="caution">
    <text evidence="2">The sequence shown here is derived from an EMBL/GenBank/DDBJ whole genome shotgun (WGS) entry which is preliminary data.</text>
</comment>
<proteinExistence type="predicted"/>
<evidence type="ECO:0000313" key="2">
    <source>
        <dbReference type="EMBL" id="CAL8127477.1"/>
    </source>
</evidence>
<sequence>MGYPKTVNFLGDYCNGTALFLPDIEAIETFYELSNIRRNHGKVFISEETLFNVDYGIQFFRWVNPNVLRRMTGLTEAGFWEWWSKFFVEFMARLRGERANNINLEEGLSKTIALSGHISVVFVLHVCGLLVSSVTFGFEVMKLIGVKKLKCRGSKCMSKRKVRMKTAKDAKPTLKPSVIQGGRGGISMRVFRVTTKMRLASNCLIIKTHCSRCPKN</sequence>
<reference evidence="2 3" key="1">
    <citation type="submission" date="2024-08" db="EMBL/GenBank/DDBJ databases">
        <authorList>
            <person name="Cucini C."/>
            <person name="Frati F."/>
        </authorList>
    </citation>
    <scope>NUCLEOTIDE SEQUENCE [LARGE SCALE GENOMIC DNA]</scope>
</reference>
<keyword evidence="1" id="KW-0472">Membrane</keyword>
<organism evidence="2 3">
    <name type="scientific">Orchesella dallaii</name>
    <dbReference type="NCBI Taxonomy" id="48710"/>
    <lineage>
        <taxon>Eukaryota</taxon>
        <taxon>Metazoa</taxon>
        <taxon>Ecdysozoa</taxon>
        <taxon>Arthropoda</taxon>
        <taxon>Hexapoda</taxon>
        <taxon>Collembola</taxon>
        <taxon>Entomobryomorpha</taxon>
        <taxon>Entomobryoidea</taxon>
        <taxon>Orchesellidae</taxon>
        <taxon>Orchesellinae</taxon>
        <taxon>Orchesella</taxon>
    </lineage>
</organism>
<protein>
    <submittedName>
        <fullName evidence="2">Uncharacterized protein</fullName>
    </submittedName>
</protein>
<feature type="transmembrane region" description="Helical" evidence="1">
    <location>
        <begin position="118"/>
        <end position="138"/>
    </location>
</feature>